<dbReference type="InterPro" id="IPR000873">
    <property type="entry name" value="AMP-dep_synth/lig_dom"/>
</dbReference>
<dbReference type="InterPro" id="IPR045851">
    <property type="entry name" value="AMP-bd_C_sf"/>
</dbReference>
<organism evidence="3 4">
    <name type="scientific">Mycolicibacterium moriokaense</name>
    <dbReference type="NCBI Taxonomy" id="39691"/>
    <lineage>
        <taxon>Bacteria</taxon>
        <taxon>Bacillati</taxon>
        <taxon>Actinomycetota</taxon>
        <taxon>Actinomycetes</taxon>
        <taxon>Mycobacteriales</taxon>
        <taxon>Mycobacteriaceae</taxon>
        <taxon>Mycolicibacterium</taxon>
    </lineage>
</organism>
<dbReference type="PROSITE" id="PS00455">
    <property type="entry name" value="AMP_BINDING"/>
    <property type="match status" value="1"/>
</dbReference>
<name>A0AAD1M4E4_9MYCO</name>
<dbReference type="NCBIfam" id="NF005863">
    <property type="entry name" value="PRK07798.1"/>
    <property type="match status" value="1"/>
</dbReference>
<evidence type="ECO:0000259" key="2">
    <source>
        <dbReference type="Pfam" id="PF13193"/>
    </source>
</evidence>
<dbReference type="PANTHER" id="PTHR43767:SF1">
    <property type="entry name" value="NONRIBOSOMAL PEPTIDE SYNTHASE PES1 (EUROFUNG)-RELATED"/>
    <property type="match status" value="1"/>
</dbReference>
<keyword evidence="4" id="KW-1185">Reference proteome</keyword>
<sequence length="562" mass="60064">MIKTENEIAACSQYNLASLFELVAQAIPQRQALVAGSSRLTYQQLDDRAGRLGAHLLEVNVQPGQHVAILAWNRAEWVESMLACFKIRAVPVNVNYRYVDSEIRHLLSDSQAVAVIAERSFVPTIDRLWAELPALRHLVVIEDAGSAPVGGAGVAYEESLASADPAASIMPRSSDDHYLLYTGGTTGMPKGVLWRSEDIFFAALQGGHPGGEPIQRPGEIVKHLVGEPRPWLVTSPLMHGNGQWNTLTPLLSGRGAILWTQHKYDPAGVAELAAIEGPELLVLIGDGMARPFADTLSKQSHSWDLSTLRFISSGGATLSPIVKRELKRSLPDVVVLDGFGSSETGANGVAIGNGENGAAKFRVGAGTTVVDDELRPMSPGTGRAGRLARTGRIPLAYWNDPAKTAATFPIGPDGTRWAIPGDRAVLEVDGTITLLGRGSMCINTGGEKVYPHEVEGVLMAHPAIADAVVVGMPHERFGQQVAAVAVSRTAPAPALDTLRDDLRHQLAAYKLPRRLVLVDAIRRTAAGKPDYVWAREVLRNSTDPEVALDPKAGSATQPGVST</sequence>
<dbReference type="Gene3D" id="3.40.50.12780">
    <property type="entry name" value="N-terminal domain of ligase-like"/>
    <property type="match status" value="1"/>
</dbReference>
<accession>A0AAD1M4E4</accession>
<dbReference type="GO" id="GO:0016878">
    <property type="term" value="F:acid-thiol ligase activity"/>
    <property type="evidence" value="ECO:0007669"/>
    <property type="project" value="UniProtKB-ARBA"/>
</dbReference>
<proteinExistence type="predicted"/>
<dbReference type="InterPro" id="IPR050237">
    <property type="entry name" value="ATP-dep_AMP-bd_enzyme"/>
</dbReference>
<dbReference type="InterPro" id="IPR025110">
    <property type="entry name" value="AMP-bd_C"/>
</dbReference>
<evidence type="ECO:0000259" key="1">
    <source>
        <dbReference type="Pfam" id="PF00501"/>
    </source>
</evidence>
<dbReference type="InterPro" id="IPR020845">
    <property type="entry name" value="AMP-binding_CS"/>
</dbReference>
<evidence type="ECO:0000313" key="3">
    <source>
        <dbReference type="EMBL" id="BBW99204.1"/>
    </source>
</evidence>
<dbReference type="InterPro" id="IPR042099">
    <property type="entry name" value="ANL_N_sf"/>
</dbReference>
<dbReference type="KEGG" id="mmor:MMOR_01410"/>
<dbReference type="Gene3D" id="3.30.300.30">
    <property type="match status" value="1"/>
</dbReference>
<dbReference type="PANTHER" id="PTHR43767">
    <property type="entry name" value="LONG-CHAIN-FATTY-ACID--COA LIGASE"/>
    <property type="match status" value="1"/>
</dbReference>
<feature type="domain" description="AMP-binding enzyme C-terminal" evidence="2">
    <location>
        <begin position="453"/>
        <end position="528"/>
    </location>
</feature>
<dbReference type="Pfam" id="PF00501">
    <property type="entry name" value="AMP-binding"/>
    <property type="match status" value="1"/>
</dbReference>
<feature type="domain" description="AMP-dependent synthetase/ligase" evidence="1">
    <location>
        <begin position="21"/>
        <end position="385"/>
    </location>
</feature>
<evidence type="ECO:0000313" key="4">
    <source>
        <dbReference type="Proteomes" id="UP000466681"/>
    </source>
</evidence>
<dbReference type="Proteomes" id="UP000466681">
    <property type="component" value="Chromosome"/>
</dbReference>
<dbReference type="SUPFAM" id="SSF56801">
    <property type="entry name" value="Acetyl-CoA synthetase-like"/>
    <property type="match status" value="1"/>
</dbReference>
<reference evidence="3 4" key="1">
    <citation type="journal article" date="2019" name="Emerg. Microbes Infect.">
        <title>Comprehensive subspecies identification of 175 nontuberculous mycobacteria species based on 7547 genomic profiles.</title>
        <authorList>
            <person name="Matsumoto Y."/>
            <person name="Kinjo T."/>
            <person name="Motooka D."/>
            <person name="Nabeya D."/>
            <person name="Jung N."/>
            <person name="Uechi K."/>
            <person name="Horii T."/>
            <person name="Iida T."/>
            <person name="Fujita J."/>
            <person name="Nakamura S."/>
        </authorList>
    </citation>
    <scope>NUCLEOTIDE SEQUENCE [LARGE SCALE GENOMIC DNA]</scope>
    <source>
        <strain evidence="3 4">JCM 6375</strain>
    </source>
</reference>
<dbReference type="AlphaFoldDB" id="A0AAD1M4E4"/>
<dbReference type="Pfam" id="PF13193">
    <property type="entry name" value="AMP-binding_C"/>
    <property type="match status" value="1"/>
</dbReference>
<gene>
    <name evidence="3" type="ORF">MMOR_01410</name>
</gene>
<protein>
    <submittedName>
        <fullName evidence="3">Fatty-acyl-CoA synthase</fullName>
    </submittedName>
</protein>
<dbReference type="RefSeq" id="WP_083152972.1">
    <property type="nucleotide sequence ID" value="NZ_AP022560.1"/>
</dbReference>
<dbReference type="EMBL" id="AP022560">
    <property type="protein sequence ID" value="BBW99204.1"/>
    <property type="molecule type" value="Genomic_DNA"/>
</dbReference>